<evidence type="ECO:0008006" key="4">
    <source>
        <dbReference type="Google" id="ProtNLM"/>
    </source>
</evidence>
<evidence type="ECO:0000313" key="3">
    <source>
        <dbReference type="Proteomes" id="UP000799324"/>
    </source>
</evidence>
<feature type="transmembrane region" description="Helical" evidence="1">
    <location>
        <begin position="56"/>
        <end position="79"/>
    </location>
</feature>
<dbReference type="InterPro" id="IPR050464">
    <property type="entry name" value="Zeta_carotene_desat/Oxidored"/>
</dbReference>
<dbReference type="EMBL" id="MU004356">
    <property type="protein sequence ID" value="KAF2654932.1"/>
    <property type="molecule type" value="Genomic_DNA"/>
</dbReference>
<dbReference type="PANTHER" id="PTHR42923">
    <property type="entry name" value="PROTOPORPHYRINOGEN OXIDASE"/>
    <property type="match status" value="1"/>
</dbReference>
<evidence type="ECO:0000313" key="2">
    <source>
        <dbReference type="EMBL" id="KAF2654932.1"/>
    </source>
</evidence>
<name>A0A6A6T5I5_9PLEO</name>
<organism evidence="2 3">
    <name type="scientific">Lophiostoma macrostomum CBS 122681</name>
    <dbReference type="NCBI Taxonomy" id="1314788"/>
    <lineage>
        <taxon>Eukaryota</taxon>
        <taxon>Fungi</taxon>
        <taxon>Dikarya</taxon>
        <taxon>Ascomycota</taxon>
        <taxon>Pezizomycotina</taxon>
        <taxon>Dothideomycetes</taxon>
        <taxon>Pleosporomycetidae</taxon>
        <taxon>Pleosporales</taxon>
        <taxon>Lophiostomataceae</taxon>
        <taxon>Lophiostoma</taxon>
    </lineage>
</organism>
<dbReference type="GO" id="GO:0016491">
    <property type="term" value="F:oxidoreductase activity"/>
    <property type="evidence" value="ECO:0007669"/>
    <property type="project" value="TreeGrafter"/>
</dbReference>
<protein>
    <recommendedName>
        <fullName evidence="4">Amine oxidase domain-containing protein</fullName>
    </recommendedName>
</protein>
<gene>
    <name evidence="2" type="ORF">K491DRAFT_704920</name>
</gene>
<keyword evidence="1" id="KW-0472">Membrane</keyword>
<keyword evidence="1" id="KW-1133">Transmembrane helix</keyword>
<dbReference type="AlphaFoldDB" id="A0A6A6T5I5"/>
<dbReference type="PANTHER" id="PTHR42923:SF42">
    <property type="entry name" value="AMINE OXIDASE DOMAIN-CONTAINING PROTEIN"/>
    <property type="match status" value="1"/>
</dbReference>
<dbReference type="SUPFAM" id="SSF51905">
    <property type="entry name" value="FAD/NAD(P)-binding domain"/>
    <property type="match status" value="1"/>
</dbReference>
<evidence type="ECO:0000256" key="1">
    <source>
        <dbReference type="SAM" id="Phobius"/>
    </source>
</evidence>
<dbReference type="Proteomes" id="UP000799324">
    <property type="component" value="Unassembled WGS sequence"/>
</dbReference>
<keyword evidence="3" id="KW-1185">Reference proteome</keyword>
<reference evidence="2" key="1">
    <citation type="journal article" date="2020" name="Stud. Mycol.">
        <title>101 Dothideomycetes genomes: a test case for predicting lifestyles and emergence of pathogens.</title>
        <authorList>
            <person name="Haridas S."/>
            <person name="Albert R."/>
            <person name="Binder M."/>
            <person name="Bloem J."/>
            <person name="Labutti K."/>
            <person name="Salamov A."/>
            <person name="Andreopoulos B."/>
            <person name="Baker S."/>
            <person name="Barry K."/>
            <person name="Bills G."/>
            <person name="Bluhm B."/>
            <person name="Cannon C."/>
            <person name="Castanera R."/>
            <person name="Culley D."/>
            <person name="Daum C."/>
            <person name="Ezra D."/>
            <person name="Gonzalez J."/>
            <person name="Henrissat B."/>
            <person name="Kuo A."/>
            <person name="Liang C."/>
            <person name="Lipzen A."/>
            <person name="Lutzoni F."/>
            <person name="Magnuson J."/>
            <person name="Mondo S."/>
            <person name="Nolan M."/>
            <person name="Ohm R."/>
            <person name="Pangilinan J."/>
            <person name="Park H.-J."/>
            <person name="Ramirez L."/>
            <person name="Alfaro M."/>
            <person name="Sun H."/>
            <person name="Tritt A."/>
            <person name="Yoshinaga Y."/>
            <person name="Zwiers L.-H."/>
            <person name="Turgeon B."/>
            <person name="Goodwin S."/>
            <person name="Spatafora J."/>
            <person name="Crous P."/>
            <person name="Grigoriev I."/>
        </authorList>
    </citation>
    <scope>NUCLEOTIDE SEQUENCE</scope>
    <source>
        <strain evidence="2">CBS 122681</strain>
    </source>
</reference>
<accession>A0A6A6T5I5</accession>
<dbReference type="InterPro" id="IPR036188">
    <property type="entry name" value="FAD/NAD-bd_sf"/>
</dbReference>
<sequence>MYDFLGVQYHPQRFLFEFARARSELRRKGSEDSSYFVHASNLHKTPPPRPRTMTTISYWVEVVYLVVCYAWFSICCFAVKPKTTVRGTSETLHEYLKRMWVPEYFVTYYLLPLISSVTTCPHESLLGFPASDVIEYKRRTHGAPHHTVSNGVGAVQEKLAKDIECQLSTIVSEVRPCGDQVLVSWRKRGASQGVRELFDKVVLAVAPDIVGQILEPLRYQMSRIPTTVVESIVHTDLNHLEGDKPHREIHTKDGAQLIYLRTSSNDTMRRTESLHVQPCGAIVTTCPFSPIDTSRIIHSAKFTRVLRSPESQRIVNSIFEDTPSSCGDEKLSSLWKNGDNDIWLVGGWCWDGMVLLEGCVVSACRVAHGFGVDVPWQC</sequence>
<keyword evidence="1" id="KW-0812">Transmembrane</keyword>
<proteinExistence type="predicted"/>
<dbReference type="OrthoDB" id="5977668at2759"/>